<gene>
    <name evidence="2" type="ORF">A8F95_10920</name>
</gene>
<comment type="caution">
    <text evidence="2">The sequence shown here is derived from an EMBL/GenBank/DDBJ whole genome shotgun (WGS) entry which is preliminary data.</text>
</comment>
<proteinExistence type="predicted"/>
<dbReference type="InterPro" id="IPR024775">
    <property type="entry name" value="DinB-like"/>
</dbReference>
<keyword evidence="3" id="KW-1185">Reference proteome</keyword>
<dbReference type="EMBL" id="MAYT01000027">
    <property type="protein sequence ID" value="OCA85181.1"/>
    <property type="molecule type" value="Genomic_DNA"/>
</dbReference>
<dbReference type="Gene3D" id="1.20.120.450">
    <property type="entry name" value="dinb family like domain"/>
    <property type="match status" value="1"/>
</dbReference>
<reference evidence="3" key="1">
    <citation type="submission" date="2016-05" db="EMBL/GenBank/DDBJ databases">
        <authorList>
            <person name="Liu B."/>
            <person name="Wang J."/>
            <person name="Zhu Y."/>
            <person name="Liu G."/>
            <person name="Chen Q."/>
            <person name="Chen Z."/>
            <person name="Lan J."/>
            <person name="Che J."/>
            <person name="Ge C."/>
            <person name="Shi H."/>
            <person name="Pan Z."/>
            <person name="Liu X."/>
        </authorList>
    </citation>
    <scope>NUCLEOTIDE SEQUENCE [LARGE SCALE GENOMIC DNA]</scope>
    <source>
        <strain evidence="3">FJAT-27215</strain>
    </source>
</reference>
<organism evidence="2 3">
    <name type="scientific">Pseudobacillus wudalianchiensis</name>
    <dbReference type="NCBI Taxonomy" id="1743143"/>
    <lineage>
        <taxon>Bacteria</taxon>
        <taxon>Bacillati</taxon>
        <taxon>Bacillota</taxon>
        <taxon>Bacilli</taxon>
        <taxon>Bacillales</taxon>
        <taxon>Bacillaceae</taxon>
        <taxon>Pseudobacillus</taxon>
    </lineage>
</organism>
<dbReference type="InterPro" id="IPR034660">
    <property type="entry name" value="DinB/YfiT-like"/>
</dbReference>
<evidence type="ECO:0000259" key="1">
    <source>
        <dbReference type="Pfam" id="PF12867"/>
    </source>
</evidence>
<dbReference type="Pfam" id="PF12867">
    <property type="entry name" value="DinB_2"/>
    <property type="match status" value="1"/>
</dbReference>
<name>A0A1B9AN46_9BACI</name>
<evidence type="ECO:0000313" key="2">
    <source>
        <dbReference type="EMBL" id="OCA85181.1"/>
    </source>
</evidence>
<accession>A0A1B9AN46</accession>
<dbReference type="AlphaFoldDB" id="A0A1B9AN46"/>
<protein>
    <recommendedName>
        <fullName evidence="1">DinB-like domain-containing protein</fullName>
    </recommendedName>
</protein>
<dbReference type="Proteomes" id="UP000092578">
    <property type="component" value="Unassembled WGS sequence"/>
</dbReference>
<evidence type="ECO:0000313" key="3">
    <source>
        <dbReference type="Proteomes" id="UP000092578"/>
    </source>
</evidence>
<feature type="domain" description="DinB-like" evidence="1">
    <location>
        <begin position="7"/>
        <end position="144"/>
    </location>
</feature>
<dbReference type="SUPFAM" id="SSF109854">
    <property type="entry name" value="DinB/YfiT-like putative metalloenzymes"/>
    <property type="match status" value="1"/>
</dbReference>
<dbReference type="RefSeq" id="WP_065411150.1">
    <property type="nucleotide sequence ID" value="NZ_MAYT01000027.1"/>
</dbReference>
<sequence>MAIWERFDFSRTATVNTLEKIDEKKWDQQPDGFSNTIKWNAGHIYLVMEALITKAAPDLETNIQEYAPFFSPGTKPSDWPDTVPSKEQVIQLLVDQQKRIQKHFEGRLSDQPANEIMIGPLKLETIDDLLNFLLFHEGMHLGTIQAQMRLV</sequence>